<reference evidence="2 3" key="1">
    <citation type="journal article" date="2015" name="Genome Biol. Evol.">
        <title>Comparative Genomics of a Bacterivorous Green Alga Reveals Evolutionary Causalities and Consequences of Phago-Mixotrophic Mode of Nutrition.</title>
        <authorList>
            <person name="Burns J.A."/>
            <person name="Paasch A."/>
            <person name="Narechania A."/>
            <person name="Kim E."/>
        </authorList>
    </citation>
    <scope>NUCLEOTIDE SEQUENCE [LARGE SCALE GENOMIC DNA]</scope>
    <source>
        <strain evidence="2 3">PLY_AMNH</strain>
    </source>
</reference>
<sequence>MGTYYGGHFDTFHMFGKLKPFKKAEEATLGSTTREFSLEEQFSIAAVPGGSDGDTYPLEVTNEMDITNEEEAPTELPEDVSVDDSDEEEKEEAPRRKKTNQC</sequence>
<keyword evidence="3" id="KW-1185">Reference proteome</keyword>
<evidence type="ECO:0000313" key="2">
    <source>
        <dbReference type="EMBL" id="KAK3238561.1"/>
    </source>
</evidence>
<protein>
    <submittedName>
        <fullName evidence="2">Uncharacterized protein</fullName>
    </submittedName>
</protein>
<accession>A0AAE0BL66</accession>
<evidence type="ECO:0000256" key="1">
    <source>
        <dbReference type="SAM" id="MobiDB-lite"/>
    </source>
</evidence>
<dbReference type="Proteomes" id="UP001190700">
    <property type="component" value="Unassembled WGS sequence"/>
</dbReference>
<dbReference type="AlphaFoldDB" id="A0AAE0BL66"/>
<feature type="compositionally biased region" description="Acidic residues" evidence="1">
    <location>
        <begin position="67"/>
        <end position="91"/>
    </location>
</feature>
<comment type="caution">
    <text evidence="2">The sequence shown here is derived from an EMBL/GenBank/DDBJ whole genome shotgun (WGS) entry which is preliminary data.</text>
</comment>
<gene>
    <name evidence="2" type="ORF">CYMTET_51444</name>
</gene>
<feature type="region of interest" description="Disordered" evidence="1">
    <location>
        <begin position="67"/>
        <end position="102"/>
    </location>
</feature>
<organism evidence="2 3">
    <name type="scientific">Cymbomonas tetramitiformis</name>
    <dbReference type="NCBI Taxonomy" id="36881"/>
    <lineage>
        <taxon>Eukaryota</taxon>
        <taxon>Viridiplantae</taxon>
        <taxon>Chlorophyta</taxon>
        <taxon>Pyramimonadophyceae</taxon>
        <taxon>Pyramimonadales</taxon>
        <taxon>Pyramimonadaceae</taxon>
        <taxon>Cymbomonas</taxon>
    </lineage>
</organism>
<dbReference type="EMBL" id="LGRX02034176">
    <property type="protein sequence ID" value="KAK3238561.1"/>
    <property type="molecule type" value="Genomic_DNA"/>
</dbReference>
<name>A0AAE0BL66_9CHLO</name>
<proteinExistence type="predicted"/>
<evidence type="ECO:0000313" key="3">
    <source>
        <dbReference type="Proteomes" id="UP001190700"/>
    </source>
</evidence>